<dbReference type="InterPro" id="IPR050250">
    <property type="entry name" value="Macrolide_Exporter_MacB"/>
</dbReference>
<evidence type="ECO:0000256" key="7">
    <source>
        <dbReference type="SAM" id="Phobius"/>
    </source>
</evidence>
<evidence type="ECO:0000256" key="6">
    <source>
        <dbReference type="ARBA" id="ARBA00038076"/>
    </source>
</evidence>
<keyword evidence="5 7" id="KW-0472">Membrane</keyword>
<keyword evidence="4 7" id="KW-1133">Transmembrane helix</keyword>
<dbReference type="STRING" id="39480.EUAN_17170"/>
<feature type="domain" description="ABC3 transporter permease C-terminal" evidence="8">
    <location>
        <begin position="286"/>
        <end position="399"/>
    </location>
</feature>
<keyword evidence="11" id="KW-1185">Reference proteome</keyword>
<feature type="transmembrane region" description="Helical" evidence="7">
    <location>
        <begin position="327"/>
        <end position="352"/>
    </location>
</feature>
<comment type="similarity">
    <text evidence="6">Belongs to the ABC-4 integral membrane protein family.</text>
</comment>
<evidence type="ECO:0000313" key="10">
    <source>
        <dbReference type="EMBL" id="OHW61954.1"/>
    </source>
</evidence>
<dbReference type="GO" id="GO:0005886">
    <property type="term" value="C:plasma membrane"/>
    <property type="evidence" value="ECO:0007669"/>
    <property type="project" value="UniProtKB-SubCell"/>
</dbReference>
<evidence type="ECO:0000313" key="11">
    <source>
        <dbReference type="Proteomes" id="UP000180254"/>
    </source>
</evidence>
<dbReference type="Proteomes" id="UP000180254">
    <property type="component" value="Unassembled WGS sequence"/>
</dbReference>
<sequence>MNFYNFIRTAWYSIRAYKLRIFLTMIGIIIGISSVSAILAIGEGLKAEASSSMESANLNKVTIEYMPPSGQEDASATPFEESDISEIKKIEGVKDVTMNDNQNNFLMGTYQDMSYFDKSTAGEVNNYSEKDAKNNVGFGRGFSKAEAESDSRVIILGYEMAKQLFDDPEKAIGKGVTVKGEVFEVVGVKEEVAMDMGLNFSMEFSDPNASTIPSKVDFGEEETDQIWNISVALEPGGDKDMVLTEVKDKLYELHPDIQGEYMEFDMEKIIESMQSVIGNITLFVAFVTGISLLVGGIGVMNIMYVSVTERKREIGIRRAIGAKPKDILVQFLIESIFITGLGGIIGIAFGYLFSMAVGAFLPFPPVMTLKNFLGASSISVLTGLIFGIIPASKAAKLDPIVAIYK</sequence>
<dbReference type="OrthoDB" id="9770036at2"/>
<organism evidence="10 11">
    <name type="scientific">Andreesenia angusta</name>
    <dbReference type="NCBI Taxonomy" id="39480"/>
    <lineage>
        <taxon>Bacteria</taxon>
        <taxon>Bacillati</taxon>
        <taxon>Bacillota</taxon>
        <taxon>Tissierellia</taxon>
        <taxon>Tissierellales</taxon>
        <taxon>Gottschalkiaceae</taxon>
        <taxon>Andreesenia</taxon>
    </lineage>
</organism>
<evidence type="ECO:0000256" key="5">
    <source>
        <dbReference type="ARBA" id="ARBA00023136"/>
    </source>
</evidence>
<dbReference type="PANTHER" id="PTHR30572">
    <property type="entry name" value="MEMBRANE COMPONENT OF TRANSPORTER-RELATED"/>
    <property type="match status" value="1"/>
</dbReference>
<gene>
    <name evidence="10" type="primary">yknZ</name>
    <name evidence="10" type="ORF">EUAN_17170</name>
</gene>
<dbReference type="InterPro" id="IPR003838">
    <property type="entry name" value="ABC3_permease_C"/>
</dbReference>
<accession>A0A1S1V608</accession>
<proteinExistence type="inferred from homology"/>
<dbReference type="EMBL" id="MKIE01000006">
    <property type="protein sequence ID" value="OHW61954.1"/>
    <property type="molecule type" value="Genomic_DNA"/>
</dbReference>
<feature type="domain" description="MacB-like periplasmic core" evidence="9">
    <location>
        <begin position="22"/>
        <end position="248"/>
    </location>
</feature>
<dbReference type="AlphaFoldDB" id="A0A1S1V608"/>
<reference evidence="10 11" key="1">
    <citation type="submission" date="2016-09" db="EMBL/GenBank/DDBJ databases">
        <title>Genome sequence of Eubacterium angustum.</title>
        <authorList>
            <person name="Poehlein A."/>
            <person name="Daniel R."/>
        </authorList>
    </citation>
    <scope>NUCLEOTIDE SEQUENCE [LARGE SCALE GENOMIC DNA]</scope>
    <source>
        <strain evidence="10 11">DSM 1989</strain>
    </source>
</reference>
<comment type="subcellular location">
    <subcellularLocation>
        <location evidence="1">Cell membrane</location>
        <topology evidence="1">Multi-pass membrane protein</topology>
    </subcellularLocation>
</comment>
<keyword evidence="3 7" id="KW-0812">Transmembrane</keyword>
<dbReference type="InterPro" id="IPR025857">
    <property type="entry name" value="MacB_PCD"/>
</dbReference>
<keyword evidence="2" id="KW-1003">Cell membrane</keyword>
<dbReference type="GO" id="GO:0022857">
    <property type="term" value="F:transmembrane transporter activity"/>
    <property type="evidence" value="ECO:0007669"/>
    <property type="project" value="TreeGrafter"/>
</dbReference>
<dbReference type="Pfam" id="PF02687">
    <property type="entry name" value="FtsX"/>
    <property type="match status" value="1"/>
</dbReference>
<feature type="transmembrane region" description="Helical" evidence="7">
    <location>
        <begin position="21"/>
        <end position="42"/>
    </location>
</feature>
<evidence type="ECO:0000259" key="9">
    <source>
        <dbReference type="Pfam" id="PF12704"/>
    </source>
</evidence>
<feature type="transmembrane region" description="Helical" evidence="7">
    <location>
        <begin position="372"/>
        <end position="391"/>
    </location>
</feature>
<dbReference type="PANTHER" id="PTHR30572:SF4">
    <property type="entry name" value="ABC TRANSPORTER PERMEASE YTRF"/>
    <property type="match status" value="1"/>
</dbReference>
<dbReference type="RefSeq" id="WP_071063639.1">
    <property type="nucleotide sequence ID" value="NZ_MKIE01000006.1"/>
</dbReference>
<evidence type="ECO:0000259" key="8">
    <source>
        <dbReference type="Pfam" id="PF02687"/>
    </source>
</evidence>
<name>A0A1S1V608_9FIRM</name>
<comment type="caution">
    <text evidence="10">The sequence shown here is derived from an EMBL/GenBank/DDBJ whole genome shotgun (WGS) entry which is preliminary data.</text>
</comment>
<dbReference type="Pfam" id="PF12704">
    <property type="entry name" value="MacB_PCD"/>
    <property type="match status" value="1"/>
</dbReference>
<feature type="transmembrane region" description="Helical" evidence="7">
    <location>
        <begin position="282"/>
        <end position="307"/>
    </location>
</feature>
<evidence type="ECO:0000256" key="4">
    <source>
        <dbReference type="ARBA" id="ARBA00022989"/>
    </source>
</evidence>
<evidence type="ECO:0000256" key="3">
    <source>
        <dbReference type="ARBA" id="ARBA00022692"/>
    </source>
</evidence>
<evidence type="ECO:0000256" key="1">
    <source>
        <dbReference type="ARBA" id="ARBA00004651"/>
    </source>
</evidence>
<evidence type="ECO:0000256" key="2">
    <source>
        <dbReference type="ARBA" id="ARBA00022475"/>
    </source>
</evidence>
<protein>
    <submittedName>
        <fullName evidence="10">Putative ABC transporter permease YknZ</fullName>
    </submittedName>
</protein>